<evidence type="ECO:0008006" key="4">
    <source>
        <dbReference type="Google" id="ProtNLM"/>
    </source>
</evidence>
<dbReference type="EMBL" id="JAFMOF010000002">
    <property type="protein sequence ID" value="MBO0654122.1"/>
    <property type="molecule type" value="Genomic_DNA"/>
</dbReference>
<keyword evidence="1" id="KW-0732">Signal</keyword>
<keyword evidence="3" id="KW-1185">Reference proteome</keyword>
<evidence type="ECO:0000313" key="2">
    <source>
        <dbReference type="EMBL" id="MBO0654122.1"/>
    </source>
</evidence>
<evidence type="ECO:0000256" key="1">
    <source>
        <dbReference type="SAM" id="SignalP"/>
    </source>
</evidence>
<gene>
    <name evidence="2" type="ORF">J1792_15480</name>
</gene>
<comment type="caution">
    <text evidence="2">The sequence shown here is derived from an EMBL/GenBank/DDBJ whole genome shotgun (WGS) entry which is preliminary data.</text>
</comment>
<accession>A0A939FMT6</accession>
<dbReference type="Proteomes" id="UP000664781">
    <property type="component" value="Unassembled WGS sequence"/>
</dbReference>
<organism evidence="2 3">
    <name type="scientific">Streptomyces triculaminicus</name>
    <dbReference type="NCBI Taxonomy" id="2816232"/>
    <lineage>
        <taxon>Bacteria</taxon>
        <taxon>Bacillati</taxon>
        <taxon>Actinomycetota</taxon>
        <taxon>Actinomycetes</taxon>
        <taxon>Kitasatosporales</taxon>
        <taxon>Streptomycetaceae</taxon>
        <taxon>Streptomyces</taxon>
    </lineage>
</organism>
<feature type="chain" id="PRO_5037451027" description="Repetin" evidence="1">
    <location>
        <begin position="35"/>
        <end position="224"/>
    </location>
</feature>
<sequence>MSVFSTPRRRTTAAALATATVFAALATVASSASASSSASGTDTAHEAVHAKKPAAVAQVSGKARISYAYSPKDEIRFSVEAQSAPFSRPVGEFPMGMPTDARGKVTIYHWSPEKKEARRGEAAVDCLVTGGDTATLTAVVTKSQDPGEIGTRMGFSVRTGGPGKGRFGFHWGVSNLDVVDGKVVMPHVGTCMAPAPFAPVAEGGFTVKHAELPPLPAGWPGREH</sequence>
<protein>
    <recommendedName>
        <fullName evidence="4">Repetin</fullName>
    </recommendedName>
</protein>
<evidence type="ECO:0000313" key="3">
    <source>
        <dbReference type="Proteomes" id="UP000664781"/>
    </source>
</evidence>
<proteinExistence type="predicted"/>
<reference evidence="2" key="1">
    <citation type="submission" date="2021-03" db="EMBL/GenBank/DDBJ databases">
        <title>Streptomyces strains.</title>
        <authorList>
            <person name="Lund M.B."/>
            <person name="Toerring T."/>
        </authorList>
    </citation>
    <scope>NUCLEOTIDE SEQUENCE</scope>
    <source>
        <strain evidence="2">JCM 4242</strain>
    </source>
</reference>
<dbReference type="RefSeq" id="WP_207247488.1">
    <property type="nucleotide sequence ID" value="NZ_JAFMOF010000002.1"/>
</dbReference>
<dbReference type="AlphaFoldDB" id="A0A939FMT6"/>
<feature type="signal peptide" evidence="1">
    <location>
        <begin position="1"/>
        <end position="34"/>
    </location>
</feature>
<name>A0A939FMT6_9ACTN</name>